<dbReference type="InterPro" id="IPR039575">
    <property type="entry name" value="P3H"/>
</dbReference>
<evidence type="ECO:0000256" key="4">
    <source>
        <dbReference type="ARBA" id="ARBA00022723"/>
    </source>
</evidence>
<feature type="domain" description="Fe2OG dioxygenase" evidence="9">
    <location>
        <begin position="75"/>
        <end position="183"/>
    </location>
</feature>
<name>A0A6J1DQY8_MOMCH</name>
<dbReference type="EC" id="1.14.11.7" evidence="3"/>
<dbReference type="SMART" id="SM00702">
    <property type="entry name" value="P4Hc"/>
    <property type="match status" value="1"/>
</dbReference>
<keyword evidence="4" id="KW-0479">Metal-binding</keyword>
<dbReference type="PANTHER" id="PTHR14049:SF9">
    <property type="entry name" value="PROCOLLAGEN-PROLINE 3-DIOXYGENASE"/>
    <property type="match status" value="1"/>
</dbReference>
<keyword evidence="8" id="KW-0408">Iron</keyword>
<dbReference type="Pfam" id="PF13640">
    <property type="entry name" value="2OG-FeII_Oxy_3"/>
    <property type="match status" value="1"/>
</dbReference>
<keyword evidence="5" id="KW-0677">Repeat</keyword>
<dbReference type="InterPro" id="IPR006620">
    <property type="entry name" value="Pro_4_hyd_alph"/>
</dbReference>
<dbReference type="Proteomes" id="UP000504603">
    <property type="component" value="Unplaced"/>
</dbReference>
<accession>A0A6J1DQY8</accession>
<protein>
    <recommendedName>
        <fullName evidence="3">procollagen-proline 3-dioxygenase</fullName>
        <ecNumber evidence="3">1.14.11.7</ecNumber>
    </recommendedName>
</protein>
<dbReference type="GeneID" id="111022327"/>
<comment type="cofactor">
    <cofactor evidence="1">
        <name>L-ascorbate</name>
        <dbReference type="ChEBI" id="CHEBI:38290"/>
    </cofactor>
</comment>
<comment type="cofactor">
    <cofactor evidence="2">
        <name>Fe cation</name>
        <dbReference type="ChEBI" id="CHEBI:24875"/>
    </cofactor>
</comment>
<organism evidence="10 11">
    <name type="scientific">Momordica charantia</name>
    <name type="common">Bitter gourd</name>
    <name type="synonym">Balsam pear</name>
    <dbReference type="NCBI Taxonomy" id="3673"/>
    <lineage>
        <taxon>Eukaryota</taxon>
        <taxon>Viridiplantae</taxon>
        <taxon>Streptophyta</taxon>
        <taxon>Embryophyta</taxon>
        <taxon>Tracheophyta</taxon>
        <taxon>Spermatophyta</taxon>
        <taxon>Magnoliopsida</taxon>
        <taxon>eudicotyledons</taxon>
        <taxon>Gunneridae</taxon>
        <taxon>Pentapetalae</taxon>
        <taxon>rosids</taxon>
        <taxon>fabids</taxon>
        <taxon>Cucurbitales</taxon>
        <taxon>Cucurbitaceae</taxon>
        <taxon>Momordiceae</taxon>
        <taxon>Momordica</taxon>
    </lineage>
</organism>
<evidence type="ECO:0000256" key="7">
    <source>
        <dbReference type="ARBA" id="ARBA00023002"/>
    </source>
</evidence>
<dbReference type="AlphaFoldDB" id="A0A6J1DQY8"/>
<dbReference type="GO" id="GO:0005506">
    <property type="term" value="F:iron ion binding"/>
    <property type="evidence" value="ECO:0007669"/>
    <property type="project" value="InterPro"/>
</dbReference>
<dbReference type="InterPro" id="IPR044862">
    <property type="entry name" value="Pro_4_hyd_alph_FE2OG_OXY"/>
</dbReference>
<evidence type="ECO:0000256" key="8">
    <source>
        <dbReference type="ARBA" id="ARBA00023004"/>
    </source>
</evidence>
<evidence type="ECO:0000256" key="2">
    <source>
        <dbReference type="ARBA" id="ARBA00001962"/>
    </source>
</evidence>
<evidence type="ECO:0000256" key="6">
    <source>
        <dbReference type="ARBA" id="ARBA00022964"/>
    </source>
</evidence>
<keyword evidence="7" id="KW-0560">Oxidoreductase</keyword>
<evidence type="ECO:0000259" key="9">
    <source>
        <dbReference type="PROSITE" id="PS51471"/>
    </source>
</evidence>
<keyword evidence="10" id="KW-1185">Reference proteome</keyword>
<reference evidence="11" key="1">
    <citation type="submission" date="2025-08" db="UniProtKB">
        <authorList>
            <consortium name="RefSeq"/>
        </authorList>
    </citation>
    <scope>IDENTIFICATION</scope>
    <source>
        <strain evidence="11">OHB3-1</strain>
    </source>
</reference>
<evidence type="ECO:0000256" key="3">
    <source>
        <dbReference type="ARBA" id="ARBA00012262"/>
    </source>
</evidence>
<sequence>MGDEVENRQQRRRRLILENFLTREECRELEFIHKSCCTVGYRPSVFSTTLLHLVATNSAHLIMPFVPIRERLKEKAEEFFGCEYELFVEFTGLISWTRGASIGWHSDDNRPYLKQREFTAVCYLNSYGVDFRGGLFHFQDGEPKSISPFCGDCVMYTADSHNVHSVDEITNGERLTLTLWFTRDNSHDEDAKLLSLLSQSHLHDRFPNSCIPLPPSCNMYWFSPEEDPNFKFGIDVCWARLHALGYDIYFPRDYDLSDYPKLFSDYVQLVRKKKIFFQEFYNILHALQVVQFMCWKGKELDSTNFKGNSSYAVYLSPKGNAGVSYFKSEFSKNAVLAKSVFSSASSDEKEKQPWLGWAKLATAVAAWEDYASNLRTELLRSLPHWRTNQSMYRVSLGS</sequence>
<evidence type="ECO:0000313" key="10">
    <source>
        <dbReference type="Proteomes" id="UP000504603"/>
    </source>
</evidence>
<dbReference type="Gene3D" id="2.60.120.620">
    <property type="entry name" value="q2cbj1_9rhob like domain"/>
    <property type="match status" value="1"/>
</dbReference>
<evidence type="ECO:0000256" key="5">
    <source>
        <dbReference type="ARBA" id="ARBA00022737"/>
    </source>
</evidence>
<dbReference type="PANTHER" id="PTHR14049">
    <property type="entry name" value="LEPRECAN 1"/>
    <property type="match status" value="1"/>
</dbReference>
<proteinExistence type="predicted"/>
<keyword evidence="6" id="KW-0223">Dioxygenase</keyword>
<evidence type="ECO:0000313" key="11">
    <source>
        <dbReference type="RefSeq" id="XP_022155191.1"/>
    </source>
</evidence>
<dbReference type="GO" id="GO:0032963">
    <property type="term" value="P:collagen metabolic process"/>
    <property type="evidence" value="ECO:0007669"/>
    <property type="project" value="InterPro"/>
</dbReference>
<dbReference type="PROSITE" id="PS51471">
    <property type="entry name" value="FE2OG_OXY"/>
    <property type="match status" value="1"/>
</dbReference>
<gene>
    <name evidence="11" type="primary">LOC111022327</name>
</gene>
<dbReference type="OrthoDB" id="427071at2759"/>
<dbReference type="KEGG" id="mcha:111022327"/>
<evidence type="ECO:0000256" key="1">
    <source>
        <dbReference type="ARBA" id="ARBA00001961"/>
    </source>
</evidence>
<dbReference type="RefSeq" id="XP_022155191.1">
    <property type="nucleotide sequence ID" value="XM_022299499.1"/>
</dbReference>
<dbReference type="GO" id="GO:0019797">
    <property type="term" value="F:procollagen-proline 3-dioxygenase activity"/>
    <property type="evidence" value="ECO:0007669"/>
    <property type="project" value="UniProtKB-EC"/>
</dbReference>
<dbReference type="GO" id="GO:0031418">
    <property type="term" value="F:L-ascorbic acid binding"/>
    <property type="evidence" value="ECO:0007669"/>
    <property type="project" value="InterPro"/>
</dbReference>
<dbReference type="InterPro" id="IPR005123">
    <property type="entry name" value="Oxoglu/Fe-dep_dioxygenase_dom"/>
</dbReference>